<evidence type="ECO:0000313" key="4">
    <source>
        <dbReference type="EMBL" id="STZ03479.1"/>
    </source>
</evidence>
<organism evidence="4 6">
    <name type="scientific">Moraxella equi</name>
    <dbReference type="NCBI Taxonomy" id="60442"/>
    <lineage>
        <taxon>Bacteria</taxon>
        <taxon>Pseudomonadati</taxon>
        <taxon>Pseudomonadota</taxon>
        <taxon>Gammaproteobacteria</taxon>
        <taxon>Moraxellales</taxon>
        <taxon>Moraxellaceae</taxon>
        <taxon>Moraxella</taxon>
    </lineage>
</organism>
<dbReference type="AlphaFoldDB" id="A0A378QRF5"/>
<dbReference type="Pfam" id="PF24574">
    <property type="entry name" value="Nm-ACP"/>
    <property type="match status" value="1"/>
</dbReference>
<dbReference type="Proteomes" id="UP000190777">
    <property type="component" value="Unassembled WGS sequence"/>
</dbReference>
<evidence type="ECO:0000313" key="6">
    <source>
        <dbReference type="Proteomes" id="UP000254618"/>
    </source>
</evidence>
<reference evidence="3 5" key="1">
    <citation type="submission" date="2017-03" db="EMBL/GenBank/DDBJ databases">
        <title>Draft genome sequence of Moraxella equi CCUG 4950T type strain.</title>
        <authorList>
            <person name="Salva-Serra F."/>
            <person name="Engstrom-Jakobsson H."/>
            <person name="Thorell K."/>
            <person name="Jaen-Luchoro D."/>
            <person name="Gonzales-Siles L."/>
            <person name="Karlsson R."/>
            <person name="Yazdan S."/>
            <person name="Boulund F."/>
            <person name="Johnning A."/>
            <person name="Engstrand L."/>
            <person name="Kristiansson E."/>
            <person name="Moore E."/>
        </authorList>
    </citation>
    <scope>NUCLEOTIDE SEQUENCE [LARGE SCALE GENOMIC DNA]</scope>
    <source>
        <strain evidence="3 5">CCUG 4950</strain>
    </source>
</reference>
<feature type="domain" description="ACP-like" evidence="2">
    <location>
        <begin position="36"/>
        <end position="129"/>
    </location>
</feature>
<dbReference type="EMBL" id="MXAP01000062">
    <property type="protein sequence ID" value="OPH38326.1"/>
    <property type="molecule type" value="Genomic_DNA"/>
</dbReference>
<evidence type="ECO:0000313" key="5">
    <source>
        <dbReference type="Proteomes" id="UP000190777"/>
    </source>
</evidence>
<dbReference type="InterPro" id="IPR056025">
    <property type="entry name" value="ACP_dom"/>
</dbReference>
<dbReference type="CDD" id="cd21836">
    <property type="entry name" value="adhesin_CP"/>
    <property type="match status" value="1"/>
</dbReference>
<accession>A0A378QRF5</accession>
<feature type="chain" id="PRO_5016764322" evidence="1">
    <location>
        <begin position="22"/>
        <end position="137"/>
    </location>
</feature>
<dbReference type="EMBL" id="UGQF01000001">
    <property type="protein sequence ID" value="STZ03479.1"/>
    <property type="molecule type" value="Genomic_DNA"/>
</dbReference>
<dbReference type="Proteomes" id="UP000254618">
    <property type="component" value="Unassembled WGS sequence"/>
</dbReference>
<proteinExistence type="predicted"/>
<reference evidence="4 6" key="2">
    <citation type="submission" date="2018-06" db="EMBL/GenBank/DDBJ databases">
        <authorList>
            <consortium name="Pathogen Informatics"/>
            <person name="Doyle S."/>
        </authorList>
    </citation>
    <scope>NUCLEOTIDE SEQUENCE [LARGE SCALE GENOMIC DNA]</scope>
    <source>
        <strain evidence="4 6">NCTC11012</strain>
    </source>
</reference>
<dbReference type="RefSeq" id="WP_079325644.1">
    <property type="nucleotide sequence ID" value="NZ_MXAP01000062.1"/>
</dbReference>
<feature type="signal peptide" evidence="1">
    <location>
        <begin position="1"/>
        <end position="21"/>
    </location>
</feature>
<gene>
    <name evidence="3" type="ORF">B5J93_06485</name>
    <name evidence="4" type="ORF">NCTC11012_01732</name>
</gene>
<keyword evidence="1" id="KW-0732">Signal</keyword>
<protein>
    <submittedName>
        <fullName evidence="3">Adhesin</fullName>
    </submittedName>
</protein>
<sequence length="137" mass="14989">MKLKVISSVFALVATMGVAHADDLMDARTADESAVNKRQVTYQCQGKKSIKVTYGFNKQKQPTYAQATLNGKSRFMPINLAHSDSVGTRFGDDNNFSLGASAITLANYHKVGVDTIQDPASNILYKDCKVKSVKKVR</sequence>
<name>A0A378QRF5_9GAMM</name>
<keyword evidence="5" id="KW-1185">Reference proteome</keyword>
<evidence type="ECO:0000259" key="2">
    <source>
        <dbReference type="Pfam" id="PF24574"/>
    </source>
</evidence>
<evidence type="ECO:0000256" key="1">
    <source>
        <dbReference type="SAM" id="SignalP"/>
    </source>
</evidence>
<evidence type="ECO:0000313" key="3">
    <source>
        <dbReference type="EMBL" id="OPH38326.1"/>
    </source>
</evidence>